<protein>
    <submittedName>
        <fullName evidence="2">Winged helix-turn-helix transcriptional regulator</fullName>
    </submittedName>
</protein>
<dbReference type="Gene3D" id="1.10.10.10">
    <property type="entry name" value="Winged helix-like DNA-binding domain superfamily/Winged helix DNA-binding domain"/>
    <property type="match status" value="1"/>
</dbReference>
<dbReference type="SMART" id="SM00347">
    <property type="entry name" value="HTH_MARR"/>
    <property type="match status" value="1"/>
</dbReference>
<dbReference type="InterPro" id="IPR036390">
    <property type="entry name" value="WH_DNA-bd_sf"/>
</dbReference>
<dbReference type="InterPro" id="IPR036388">
    <property type="entry name" value="WH-like_DNA-bd_sf"/>
</dbReference>
<evidence type="ECO:0000313" key="2">
    <source>
        <dbReference type="EMBL" id="MBR7835782.1"/>
    </source>
</evidence>
<dbReference type="Proteomes" id="UP000675781">
    <property type="component" value="Unassembled WGS sequence"/>
</dbReference>
<dbReference type="InterPro" id="IPR000835">
    <property type="entry name" value="HTH_MarR-typ"/>
</dbReference>
<sequence length="169" mass="18411">MPTPSTLAPRPVAAHGPLDERELGTWRAFFRMTELLRGRLEQRLVAHSGLSNADYSVLVALSEAPEGRMRACVLGEELAWEKSRLHHQLTRMAARGLVARETGPARSAYARITGGGFAALRAAVPLHTADVRELFLDRLDAEQAGRLEEISTIILRGLTNCADTGDNAS</sequence>
<evidence type="ECO:0000259" key="1">
    <source>
        <dbReference type="SMART" id="SM00347"/>
    </source>
</evidence>
<dbReference type="SUPFAM" id="SSF46785">
    <property type="entry name" value="Winged helix' DNA-binding domain"/>
    <property type="match status" value="1"/>
</dbReference>
<dbReference type="EMBL" id="JAGSOG010000109">
    <property type="protein sequence ID" value="MBR7835782.1"/>
    <property type="molecule type" value="Genomic_DNA"/>
</dbReference>
<accession>A0A941IRX4</accession>
<organism evidence="2 3">
    <name type="scientific">Actinospica durhamensis</name>
    <dbReference type="NCBI Taxonomy" id="1508375"/>
    <lineage>
        <taxon>Bacteria</taxon>
        <taxon>Bacillati</taxon>
        <taxon>Actinomycetota</taxon>
        <taxon>Actinomycetes</taxon>
        <taxon>Catenulisporales</taxon>
        <taxon>Actinospicaceae</taxon>
        <taxon>Actinospica</taxon>
    </lineage>
</organism>
<feature type="domain" description="HTH marR-type" evidence="1">
    <location>
        <begin position="43"/>
        <end position="144"/>
    </location>
</feature>
<name>A0A941IRX4_9ACTN</name>
<comment type="caution">
    <text evidence="2">The sequence shown here is derived from an EMBL/GenBank/DDBJ whole genome shotgun (WGS) entry which is preliminary data.</text>
</comment>
<dbReference type="RefSeq" id="WP_212530273.1">
    <property type="nucleotide sequence ID" value="NZ_JAGSOG010000109.1"/>
</dbReference>
<gene>
    <name evidence="2" type="ORF">KDL01_21090</name>
</gene>
<reference evidence="2" key="1">
    <citation type="submission" date="2021-04" db="EMBL/GenBank/DDBJ databases">
        <title>Genome based classification of Actinospica acidithermotolerans sp. nov., an actinobacterium isolated from an Indonesian hot spring.</title>
        <authorList>
            <person name="Kusuma A.B."/>
            <person name="Putra K.E."/>
            <person name="Nafisah S."/>
            <person name="Loh J."/>
            <person name="Nouioui I."/>
            <person name="Goodfellow M."/>
        </authorList>
    </citation>
    <scope>NUCLEOTIDE SEQUENCE</scope>
    <source>
        <strain evidence="2">CSCA 57</strain>
    </source>
</reference>
<keyword evidence="3" id="KW-1185">Reference proteome</keyword>
<proteinExistence type="predicted"/>
<dbReference type="GO" id="GO:0003700">
    <property type="term" value="F:DNA-binding transcription factor activity"/>
    <property type="evidence" value="ECO:0007669"/>
    <property type="project" value="InterPro"/>
</dbReference>
<evidence type="ECO:0000313" key="3">
    <source>
        <dbReference type="Proteomes" id="UP000675781"/>
    </source>
</evidence>
<dbReference type="AlphaFoldDB" id="A0A941IRX4"/>